<keyword evidence="3" id="KW-1185">Reference proteome</keyword>
<accession>D8JUB4</accession>
<dbReference type="PROSITE" id="PS51257">
    <property type="entry name" value="PROKAR_LIPOPROTEIN"/>
    <property type="match status" value="1"/>
</dbReference>
<protein>
    <recommendedName>
        <fullName evidence="4">Transmembrane protein</fullName>
    </recommendedName>
</protein>
<dbReference type="KEGG" id="hdn:Hden_0887"/>
<organism evidence="2 3">
    <name type="scientific">Hyphomicrobium denitrificans (strain ATCC 51888 / DSM 1869 / NCIMB 11706 / TK 0415)</name>
    <dbReference type="NCBI Taxonomy" id="582899"/>
    <lineage>
        <taxon>Bacteria</taxon>
        <taxon>Pseudomonadati</taxon>
        <taxon>Pseudomonadota</taxon>
        <taxon>Alphaproteobacteria</taxon>
        <taxon>Hyphomicrobiales</taxon>
        <taxon>Hyphomicrobiaceae</taxon>
        <taxon>Hyphomicrobium</taxon>
    </lineage>
</organism>
<evidence type="ECO:0000313" key="2">
    <source>
        <dbReference type="EMBL" id="ADJ22704.1"/>
    </source>
</evidence>
<keyword evidence="1" id="KW-0472">Membrane</keyword>
<evidence type="ECO:0008006" key="4">
    <source>
        <dbReference type="Google" id="ProtNLM"/>
    </source>
</evidence>
<name>D8JUB4_HYPDA</name>
<dbReference type="OrthoDB" id="8447539at2"/>
<keyword evidence="1" id="KW-1133">Transmembrane helix</keyword>
<feature type="transmembrane region" description="Helical" evidence="1">
    <location>
        <begin position="155"/>
        <end position="174"/>
    </location>
</feature>
<dbReference type="STRING" id="582899.Hden_0887"/>
<gene>
    <name evidence="2" type="ordered locus">Hden_0887</name>
</gene>
<evidence type="ECO:0000256" key="1">
    <source>
        <dbReference type="SAM" id="Phobius"/>
    </source>
</evidence>
<dbReference type="RefSeq" id="WP_013214919.1">
    <property type="nucleotide sequence ID" value="NC_014313.1"/>
</dbReference>
<dbReference type="eggNOG" id="ENOG503373F">
    <property type="taxonomic scope" value="Bacteria"/>
</dbReference>
<keyword evidence="1" id="KW-0812">Transmembrane</keyword>
<dbReference type="Proteomes" id="UP000002033">
    <property type="component" value="Chromosome"/>
</dbReference>
<feature type="transmembrane region" description="Helical" evidence="1">
    <location>
        <begin position="12"/>
        <end position="45"/>
    </location>
</feature>
<sequence length="180" mass="18881" precursor="true">MHDSLDRFSGSTIVMIILVSALSVLGSLAFACAAPLAAIAAFAALVMGRTTGLALVATALLANQLVGFGVLHYPQTVDTFAWGAAMGISALIAFFVAHLVVERLQGRSPMLTVPLAFAVAFATYQMALFVTGYPLEGSEATLSADVVRRVFEVDFVAFGALLVLQWAWTMARGATSAKHA</sequence>
<dbReference type="EMBL" id="CP002083">
    <property type="protein sequence ID" value="ADJ22704.1"/>
    <property type="molecule type" value="Genomic_DNA"/>
</dbReference>
<dbReference type="AlphaFoldDB" id="D8JUB4"/>
<feature type="transmembrane region" description="Helical" evidence="1">
    <location>
        <begin position="113"/>
        <end position="135"/>
    </location>
</feature>
<dbReference type="HOGENOM" id="CLU_094239_1_0_5"/>
<feature type="transmembrane region" description="Helical" evidence="1">
    <location>
        <begin position="52"/>
        <end position="73"/>
    </location>
</feature>
<reference evidence="3" key="1">
    <citation type="journal article" date="2011" name="J. Bacteriol.">
        <title>Genome sequences of eight morphologically diverse alphaproteobacteria.</title>
        <authorList>
            <consortium name="US DOE Joint Genome Institute"/>
            <person name="Brown P.J."/>
            <person name="Kysela D.T."/>
            <person name="Buechlein A."/>
            <person name="Hemmerich C."/>
            <person name="Brun Y.V."/>
        </authorList>
    </citation>
    <scope>NUCLEOTIDE SEQUENCE [LARGE SCALE GENOMIC DNA]</scope>
    <source>
        <strain evidence="3">ATCC 51888 / DSM 1869 / NCIB 11706 / TK 0415</strain>
    </source>
</reference>
<feature type="transmembrane region" description="Helical" evidence="1">
    <location>
        <begin position="79"/>
        <end position="101"/>
    </location>
</feature>
<evidence type="ECO:0000313" key="3">
    <source>
        <dbReference type="Proteomes" id="UP000002033"/>
    </source>
</evidence>
<proteinExistence type="predicted"/>